<dbReference type="InterPro" id="IPR036754">
    <property type="entry name" value="YbaK/aa-tRNA-synt-asso_dom_sf"/>
</dbReference>
<reference evidence="6" key="2">
    <citation type="journal article" date="2021" name="PeerJ">
        <title>Extensive microbial diversity within the chicken gut microbiome revealed by metagenomics and culture.</title>
        <authorList>
            <person name="Gilroy R."/>
            <person name="Ravi A."/>
            <person name="Getino M."/>
            <person name="Pursley I."/>
            <person name="Horton D.L."/>
            <person name="Alikhan N.F."/>
            <person name="Baker D."/>
            <person name="Gharbi K."/>
            <person name="Hall N."/>
            <person name="Watson M."/>
            <person name="Adriaenssens E.M."/>
            <person name="Foster-Nyarko E."/>
            <person name="Jarju S."/>
            <person name="Secka A."/>
            <person name="Antonio M."/>
            <person name="Oren A."/>
            <person name="Chaudhuri R.R."/>
            <person name="La Ragione R."/>
            <person name="Hildebrand F."/>
            <person name="Pallen M.J."/>
        </authorList>
    </citation>
    <scope>NUCLEOTIDE SEQUENCE</scope>
    <source>
        <strain evidence="6">CHK188-20938</strain>
    </source>
</reference>
<dbReference type="SUPFAM" id="SSF55826">
    <property type="entry name" value="YbaK/ProRS associated domain"/>
    <property type="match status" value="1"/>
</dbReference>
<evidence type="ECO:0000313" key="7">
    <source>
        <dbReference type="Proteomes" id="UP000824169"/>
    </source>
</evidence>
<dbReference type="GO" id="GO:0016829">
    <property type="term" value="F:lyase activity"/>
    <property type="evidence" value="ECO:0007669"/>
    <property type="project" value="UniProtKB-KW"/>
</dbReference>
<dbReference type="GO" id="GO:0006412">
    <property type="term" value="P:translation"/>
    <property type="evidence" value="ECO:0007669"/>
    <property type="project" value="UniProtKB-KW"/>
</dbReference>
<dbReference type="PANTHER" id="PTHR30411">
    <property type="entry name" value="CYTOPLASMIC PROTEIN"/>
    <property type="match status" value="1"/>
</dbReference>
<name>A0A9D1P408_9FIRM</name>
<keyword evidence="3 4" id="KW-0456">Lyase</keyword>
<proteinExistence type="inferred from homology"/>
<evidence type="ECO:0000256" key="2">
    <source>
        <dbReference type="ARBA" id="ARBA00022917"/>
    </source>
</evidence>
<evidence type="ECO:0000313" key="6">
    <source>
        <dbReference type="EMBL" id="HIV26114.1"/>
    </source>
</evidence>
<dbReference type="PANTHER" id="PTHR30411:SF0">
    <property type="entry name" value="CYS-TRNA(PRO)_CYS-TRNA(CYS) DEACYLASE YBAK"/>
    <property type="match status" value="1"/>
</dbReference>
<dbReference type="AlphaFoldDB" id="A0A9D1P408"/>
<dbReference type="Gene3D" id="3.90.960.10">
    <property type="entry name" value="YbaK/aminoacyl-tRNA synthetase-associated domain"/>
    <property type="match status" value="1"/>
</dbReference>
<dbReference type="EC" id="4.2.-.-" evidence="4"/>
<dbReference type="EMBL" id="DVOO01000030">
    <property type="protein sequence ID" value="HIV26114.1"/>
    <property type="molecule type" value="Genomic_DNA"/>
</dbReference>
<accession>A0A9D1P408</accession>
<dbReference type="InterPro" id="IPR004369">
    <property type="entry name" value="Prolyl-tRNA_editing_YbaK/EbsC"/>
</dbReference>
<dbReference type="Pfam" id="PF04073">
    <property type="entry name" value="tRNA_edit"/>
    <property type="match status" value="1"/>
</dbReference>
<protein>
    <recommendedName>
        <fullName evidence="4">Cys-tRNA(Pro)/Cys-tRNA(Cys) deacylase</fullName>
        <ecNumber evidence="4">4.2.-.-</ecNumber>
    </recommendedName>
</protein>
<dbReference type="NCBIfam" id="TIGR00011">
    <property type="entry name" value="YbaK_EbsC"/>
    <property type="match status" value="1"/>
</dbReference>
<dbReference type="InterPro" id="IPR007214">
    <property type="entry name" value="YbaK/aa-tRNA-synth-assoc-dom"/>
</dbReference>
<comment type="caution">
    <text evidence="6">The sequence shown here is derived from an EMBL/GenBank/DDBJ whole genome shotgun (WGS) entry which is preliminary data.</text>
</comment>
<comment type="similarity">
    <text evidence="1 4">Belongs to the prolyl-tRNA editing family. YbaK/EbsC subfamily.</text>
</comment>
<feature type="domain" description="YbaK/aminoacyl-tRNA synthetase-associated" evidence="5">
    <location>
        <begin position="37"/>
        <end position="147"/>
    </location>
</feature>
<dbReference type="CDD" id="cd00002">
    <property type="entry name" value="YbaK_deacylase"/>
    <property type="match status" value="1"/>
</dbReference>
<keyword evidence="2 4" id="KW-0648">Protein biosynthesis</keyword>
<dbReference type="PIRSF" id="PIRSF006181">
    <property type="entry name" value="EbsC_YbaK"/>
    <property type="match status" value="1"/>
</dbReference>
<reference evidence="6" key="1">
    <citation type="submission" date="2020-10" db="EMBL/GenBank/DDBJ databases">
        <authorList>
            <person name="Gilroy R."/>
        </authorList>
    </citation>
    <scope>NUCLEOTIDE SEQUENCE</scope>
    <source>
        <strain evidence="6">CHK188-20938</strain>
    </source>
</reference>
<organism evidence="6 7">
    <name type="scientific">Candidatus Scatomonas pullistercoris</name>
    <dbReference type="NCBI Taxonomy" id="2840920"/>
    <lineage>
        <taxon>Bacteria</taxon>
        <taxon>Bacillati</taxon>
        <taxon>Bacillota</taxon>
        <taxon>Clostridia</taxon>
        <taxon>Lachnospirales</taxon>
        <taxon>Lachnospiraceae</taxon>
        <taxon>Lachnospiraceae incertae sedis</taxon>
        <taxon>Candidatus Scatomonas</taxon>
    </lineage>
</organism>
<dbReference type="GO" id="GO:0002161">
    <property type="term" value="F:aminoacyl-tRNA deacylase activity"/>
    <property type="evidence" value="ECO:0007669"/>
    <property type="project" value="InterPro"/>
</dbReference>
<evidence type="ECO:0000259" key="5">
    <source>
        <dbReference type="Pfam" id="PF04073"/>
    </source>
</evidence>
<sequence>MSKEVKTNAMRILDRQKIPYRVIQYECDEFIDGLHTAQKTGAPVEQSFKTLVTRGKSGGFYVMVVPIAEELNLKQAARLAGEKSLEMIHVKEINGITGYVRGGCSPIGMKKQFPTFIHDSAEKYGEIYISGGRIGTTLCLSPTDLQKACRGSFGKLT</sequence>
<evidence type="ECO:0000256" key="3">
    <source>
        <dbReference type="ARBA" id="ARBA00023239"/>
    </source>
</evidence>
<evidence type="ECO:0000256" key="4">
    <source>
        <dbReference type="PIRNR" id="PIRNR006181"/>
    </source>
</evidence>
<gene>
    <name evidence="6" type="primary">ybaK</name>
    <name evidence="6" type="ORF">IAB71_10125</name>
</gene>
<evidence type="ECO:0000256" key="1">
    <source>
        <dbReference type="ARBA" id="ARBA00009798"/>
    </source>
</evidence>
<dbReference type="Proteomes" id="UP000824169">
    <property type="component" value="Unassembled WGS sequence"/>
</dbReference>